<evidence type="ECO:0000256" key="5">
    <source>
        <dbReference type="SAM" id="MobiDB-lite"/>
    </source>
</evidence>
<dbReference type="Gene3D" id="3.30.70.270">
    <property type="match status" value="2"/>
</dbReference>
<dbReference type="OrthoDB" id="113021at2759"/>
<dbReference type="CDD" id="cd01647">
    <property type="entry name" value="RT_LTR"/>
    <property type="match status" value="1"/>
</dbReference>
<keyword evidence="1" id="KW-0645">Protease</keyword>
<keyword evidence="3" id="KW-0238">DNA-binding</keyword>
<proteinExistence type="predicted"/>
<keyword evidence="2" id="KW-0064">Aspartyl protease</keyword>
<dbReference type="GO" id="GO:0006508">
    <property type="term" value="P:proteolysis"/>
    <property type="evidence" value="ECO:0007669"/>
    <property type="project" value="UniProtKB-KW"/>
</dbReference>
<evidence type="ECO:0000256" key="3">
    <source>
        <dbReference type="ARBA" id="ARBA00023125"/>
    </source>
</evidence>
<evidence type="ECO:0000256" key="2">
    <source>
        <dbReference type="ARBA" id="ARBA00022750"/>
    </source>
</evidence>
<organism evidence="8 9">
    <name type="scientific">Phytophthora fragariaefolia</name>
    <dbReference type="NCBI Taxonomy" id="1490495"/>
    <lineage>
        <taxon>Eukaryota</taxon>
        <taxon>Sar</taxon>
        <taxon>Stramenopiles</taxon>
        <taxon>Oomycota</taxon>
        <taxon>Peronosporomycetes</taxon>
        <taxon>Peronosporales</taxon>
        <taxon>Peronosporaceae</taxon>
        <taxon>Phytophthora</taxon>
    </lineage>
</organism>
<keyword evidence="4" id="KW-0479">Metal-binding</keyword>
<feature type="domain" description="Reverse transcriptase" evidence="7">
    <location>
        <begin position="419"/>
        <end position="639"/>
    </location>
</feature>
<dbReference type="SUPFAM" id="SSF56672">
    <property type="entry name" value="DNA/RNA polymerases"/>
    <property type="match status" value="1"/>
</dbReference>
<comment type="caution">
    <text evidence="8">The sequence shown here is derived from an EMBL/GenBank/DDBJ whole genome shotgun (WGS) entry which is preliminary data.</text>
</comment>
<dbReference type="AlphaFoldDB" id="A0A9W6TND6"/>
<evidence type="ECO:0000256" key="4">
    <source>
        <dbReference type="PROSITE-ProRule" id="PRU00047"/>
    </source>
</evidence>
<dbReference type="InterPro" id="IPR051320">
    <property type="entry name" value="Viral_Replic_Matur_Polypro"/>
</dbReference>
<evidence type="ECO:0000313" key="8">
    <source>
        <dbReference type="EMBL" id="GMF17487.1"/>
    </source>
</evidence>
<dbReference type="Proteomes" id="UP001165121">
    <property type="component" value="Unassembled WGS sequence"/>
</dbReference>
<dbReference type="Gene3D" id="3.10.10.10">
    <property type="entry name" value="HIV Type 1 Reverse Transcriptase, subunit A, domain 1"/>
    <property type="match status" value="1"/>
</dbReference>
<keyword evidence="2" id="KW-0378">Hydrolase</keyword>
<keyword evidence="4" id="KW-0862">Zinc</keyword>
<dbReference type="PANTHER" id="PTHR33064">
    <property type="entry name" value="POL PROTEIN"/>
    <property type="match status" value="1"/>
</dbReference>
<dbReference type="InterPro" id="IPR043128">
    <property type="entry name" value="Rev_trsase/Diguanyl_cyclase"/>
</dbReference>
<dbReference type="InterPro" id="IPR000477">
    <property type="entry name" value="RT_dom"/>
</dbReference>
<dbReference type="Pfam" id="PF00078">
    <property type="entry name" value="RVT_1"/>
    <property type="match status" value="1"/>
</dbReference>
<dbReference type="Pfam" id="PF00098">
    <property type="entry name" value="zf-CCHC"/>
    <property type="match status" value="1"/>
</dbReference>
<dbReference type="PROSITE" id="PS50158">
    <property type="entry name" value="ZF_CCHC"/>
    <property type="match status" value="1"/>
</dbReference>
<evidence type="ECO:0000259" key="6">
    <source>
        <dbReference type="PROSITE" id="PS50158"/>
    </source>
</evidence>
<dbReference type="FunFam" id="3.30.70.270:FF:000063">
    <property type="entry name" value="Zinc knuckle domaincontaining protein"/>
    <property type="match status" value="1"/>
</dbReference>
<accession>A0A9W6TND6</accession>
<gene>
    <name evidence="8" type="ORF">Pfra01_000124300</name>
</gene>
<dbReference type="GO" id="GO:0008270">
    <property type="term" value="F:zinc ion binding"/>
    <property type="evidence" value="ECO:0007669"/>
    <property type="project" value="UniProtKB-KW"/>
</dbReference>
<keyword evidence="9" id="KW-1185">Reference proteome</keyword>
<sequence>MYEIFKEELRQAFEPPQNEFRSRAEFLDLQQDKHDVPAYAQRARLRQAKVYVNAPQPMPRPAVKPTGGPEPMDLSSATAARSQQRRVSTNVCCFRCGNNGHYARECTAPVHAARGRRDDTGYRHGQAKKLRQLAGAGPPAGDAVERVDIGHAVLKAAASSESHAHYKEKDDKPNLVILKVNSKREKSLRALVDCGASNNFVRLQSRTRPDFEEVKLPRSLLEVRLATGVVVRTEKRVVRVRFSLVHGWVWTRQDTRKRVPHEKRTAQACQTAQVSVSDRYAASRVCRVDTATGHNCRGPEYLVAYGYWSPVSEDGAREPSNTSVGATSLPAMSGKRITRDLHDERIGQICILSDVERMKCEAEELKLLVTEGADALSAKSKKGRFDEQSWDSLKSSPLYEWPLPREQVKAIDDLFDSHLNAGQVRESKSLYSAPTFCVKKAQGGWRIVHAYNKLNDATVPAQTPISRKEVIIDSMALSTIFSALDLRDGFYQILMRESDIPLTAVSTPSGKLWEWHVMPQGLKNAPATFNRCVTHLLRSVRDFAPSNFDDVLIRSRAVNGKSEVEMHKEHLRKLFALMRKHKLYANLKKRIFGDSEIPVRGCLEGNNGERPDPGKVRVINEWPTPSNVKEPRQFLGLATYLCKYGSNYAGKMRPLSQLLKKDAAWDWTAECQQTFDAVKQGLTEAPILAVGDQDRPFHVVCDASDFAIGCALMQHDHEGRDRVVYYQSCQLKLAERNYPVHDKELLAMKRREIRIRERCGYEAVVVNYFAAPSDKSRQKLAKNLRAHVHQYRVHNGLLLYSAVDDNADRVVVPDDIELKLRITYEYHDAPTSGIRFYQNQKNTDDMTSISVVSTRARTARSPINKSTVSTPGLDTLNINEQHTQAGTVVNKDAELNTEFSSKAMDFVRRRQAVIRFVQAAIAASVDRQKLMLTAMTELTQMNSMFVH</sequence>
<dbReference type="Pfam" id="PF17919">
    <property type="entry name" value="RT_RNaseH_2"/>
    <property type="match status" value="1"/>
</dbReference>
<dbReference type="InterPro" id="IPR041577">
    <property type="entry name" value="RT_RNaseH_2"/>
</dbReference>
<feature type="domain" description="CCHC-type" evidence="6">
    <location>
        <begin position="93"/>
        <end position="106"/>
    </location>
</feature>
<dbReference type="Gene3D" id="4.10.60.10">
    <property type="entry name" value="Zinc finger, CCHC-type"/>
    <property type="match status" value="1"/>
</dbReference>
<protein>
    <submittedName>
        <fullName evidence="8">Unnamed protein product</fullName>
    </submittedName>
</protein>
<dbReference type="InterPro" id="IPR043502">
    <property type="entry name" value="DNA/RNA_pol_sf"/>
</dbReference>
<dbReference type="GO" id="GO:0003677">
    <property type="term" value="F:DNA binding"/>
    <property type="evidence" value="ECO:0007669"/>
    <property type="project" value="UniProtKB-KW"/>
</dbReference>
<dbReference type="EMBL" id="BSXT01000093">
    <property type="protein sequence ID" value="GMF17487.1"/>
    <property type="molecule type" value="Genomic_DNA"/>
</dbReference>
<feature type="region of interest" description="Disordered" evidence="5">
    <location>
        <begin position="55"/>
        <end position="81"/>
    </location>
</feature>
<dbReference type="PANTHER" id="PTHR33064:SF39">
    <property type="match status" value="1"/>
</dbReference>
<name>A0A9W6TND6_9STRA</name>
<dbReference type="SUPFAM" id="SSF57756">
    <property type="entry name" value="Retrovirus zinc finger-like domains"/>
    <property type="match status" value="1"/>
</dbReference>
<evidence type="ECO:0000259" key="7">
    <source>
        <dbReference type="PROSITE" id="PS50878"/>
    </source>
</evidence>
<reference evidence="8" key="1">
    <citation type="submission" date="2023-04" db="EMBL/GenBank/DDBJ databases">
        <title>Phytophthora fragariaefolia NBRC 109709.</title>
        <authorList>
            <person name="Ichikawa N."/>
            <person name="Sato H."/>
            <person name="Tonouchi N."/>
        </authorList>
    </citation>
    <scope>NUCLEOTIDE SEQUENCE</scope>
    <source>
        <strain evidence="8">NBRC 109709</strain>
    </source>
</reference>
<keyword evidence="4" id="KW-0863">Zinc-finger</keyword>
<dbReference type="PROSITE" id="PS50878">
    <property type="entry name" value="RT_POL"/>
    <property type="match status" value="1"/>
</dbReference>
<dbReference type="InterPro" id="IPR001878">
    <property type="entry name" value="Znf_CCHC"/>
</dbReference>
<dbReference type="InterPro" id="IPR036875">
    <property type="entry name" value="Znf_CCHC_sf"/>
</dbReference>
<dbReference type="SMART" id="SM00343">
    <property type="entry name" value="ZnF_C2HC"/>
    <property type="match status" value="1"/>
</dbReference>
<evidence type="ECO:0000256" key="1">
    <source>
        <dbReference type="ARBA" id="ARBA00022670"/>
    </source>
</evidence>
<evidence type="ECO:0000313" key="9">
    <source>
        <dbReference type="Proteomes" id="UP001165121"/>
    </source>
</evidence>
<dbReference type="GO" id="GO:0004190">
    <property type="term" value="F:aspartic-type endopeptidase activity"/>
    <property type="evidence" value="ECO:0007669"/>
    <property type="project" value="UniProtKB-KW"/>
</dbReference>